<evidence type="ECO:0000313" key="3">
    <source>
        <dbReference type="Proteomes" id="UP000016935"/>
    </source>
</evidence>
<dbReference type="OrthoDB" id="2015333at2759"/>
<dbReference type="InterPro" id="IPR052811">
    <property type="entry name" value="Glucose_resp_signaling"/>
</dbReference>
<gene>
    <name evidence="2" type="ORF">SETTUDRAFT_17948</name>
</gene>
<dbReference type="PANTHER" id="PTHR47263">
    <property type="entry name" value="ADENYLATE CYCLASE ACTIVATION PROTEIN GIT1"/>
    <property type="match status" value="1"/>
</dbReference>
<dbReference type="HOGENOM" id="CLU_1876710_0_0_1"/>
<keyword evidence="3" id="KW-1185">Reference proteome</keyword>
<proteinExistence type="predicted"/>
<evidence type="ECO:0000313" key="2">
    <source>
        <dbReference type="EMBL" id="EOA91255.1"/>
    </source>
</evidence>
<accession>R0J2R3</accession>
<dbReference type="GeneID" id="19401680"/>
<protein>
    <submittedName>
        <fullName evidence="2">Uncharacterized protein</fullName>
    </submittedName>
</protein>
<dbReference type="Proteomes" id="UP000016935">
    <property type="component" value="Unassembled WGS sequence"/>
</dbReference>
<evidence type="ECO:0000256" key="1">
    <source>
        <dbReference type="SAM" id="MobiDB-lite"/>
    </source>
</evidence>
<dbReference type="RefSeq" id="XP_008020022.1">
    <property type="nucleotide sequence ID" value="XM_008021831.1"/>
</dbReference>
<feature type="region of interest" description="Disordered" evidence="1">
    <location>
        <begin position="1"/>
        <end position="34"/>
    </location>
</feature>
<reference evidence="2 3" key="2">
    <citation type="journal article" date="2013" name="PLoS Genet.">
        <title>Comparative genome structure, secondary metabolite, and effector coding capacity across Cochliobolus pathogens.</title>
        <authorList>
            <person name="Condon B.J."/>
            <person name="Leng Y."/>
            <person name="Wu D."/>
            <person name="Bushley K.E."/>
            <person name="Ohm R.A."/>
            <person name="Otillar R."/>
            <person name="Martin J."/>
            <person name="Schackwitz W."/>
            <person name="Grimwood J."/>
            <person name="MohdZainudin N."/>
            <person name="Xue C."/>
            <person name="Wang R."/>
            <person name="Manning V.A."/>
            <person name="Dhillon B."/>
            <person name="Tu Z.J."/>
            <person name="Steffenson B.J."/>
            <person name="Salamov A."/>
            <person name="Sun H."/>
            <person name="Lowry S."/>
            <person name="LaButti K."/>
            <person name="Han J."/>
            <person name="Copeland A."/>
            <person name="Lindquist E."/>
            <person name="Barry K."/>
            <person name="Schmutz J."/>
            <person name="Baker S.E."/>
            <person name="Ciuffetti L.M."/>
            <person name="Grigoriev I.V."/>
            <person name="Zhong S."/>
            <person name="Turgeon B.G."/>
        </authorList>
    </citation>
    <scope>NUCLEOTIDE SEQUENCE [LARGE SCALE GENOMIC DNA]</scope>
    <source>
        <strain evidence="3">28A</strain>
    </source>
</reference>
<sequence length="136" mass="15558">MDGHRSSNRRINSLQTRERLRSNSSATARGKRPVSSQDAYLYALRVAFLSYLLQPRQKRVQHVPAAPKHIQRSSTSINDLMKDFSLIRDSKSTRFPRDFMAALDKRITKLLSRSPSGARDVRSERIDGVSGRRGCW</sequence>
<dbReference type="EMBL" id="KB908481">
    <property type="protein sequence ID" value="EOA91255.1"/>
    <property type="molecule type" value="Genomic_DNA"/>
</dbReference>
<dbReference type="PANTHER" id="PTHR47263:SF1">
    <property type="entry name" value="C2 DOMAIN PROTEIN (AFU_ORTHOLOGUE AFUA_7G02350)"/>
    <property type="match status" value="1"/>
</dbReference>
<name>R0J2R3_EXST2</name>
<dbReference type="AlphaFoldDB" id="R0J2R3"/>
<organism evidence="2 3">
    <name type="scientific">Exserohilum turcicum (strain 28A)</name>
    <name type="common">Northern leaf blight fungus</name>
    <name type="synonym">Setosphaeria turcica</name>
    <dbReference type="NCBI Taxonomy" id="671987"/>
    <lineage>
        <taxon>Eukaryota</taxon>
        <taxon>Fungi</taxon>
        <taxon>Dikarya</taxon>
        <taxon>Ascomycota</taxon>
        <taxon>Pezizomycotina</taxon>
        <taxon>Dothideomycetes</taxon>
        <taxon>Pleosporomycetidae</taxon>
        <taxon>Pleosporales</taxon>
        <taxon>Pleosporineae</taxon>
        <taxon>Pleosporaceae</taxon>
        <taxon>Exserohilum</taxon>
    </lineage>
</organism>
<reference evidence="2 3" key="1">
    <citation type="journal article" date="2012" name="PLoS Pathog.">
        <title>Diverse lifestyles and strategies of plant pathogenesis encoded in the genomes of eighteen Dothideomycetes fungi.</title>
        <authorList>
            <person name="Ohm R.A."/>
            <person name="Feau N."/>
            <person name="Henrissat B."/>
            <person name="Schoch C.L."/>
            <person name="Horwitz B.A."/>
            <person name="Barry K.W."/>
            <person name="Condon B.J."/>
            <person name="Copeland A.C."/>
            <person name="Dhillon B."/>
            <person name="Glaser F."/>
            <person name="Hesse C.N."/>
            <person name="Kosti I."/>
            <person name="LaButti K."/>
            <person name="Lindquist E.A."/>
            <person name="Lucas S."/>
            <person name="Salamov A.A."/>
            <person name="Bradshaw R.E."/>
            <person name="Ciuffetti L."/>
            <person name="Hamelin R.C."/>
            <person name="Kema G.H.J."/>
            <person name="Lawrence C."/>
            <person name="Scott J.A."/>
            <person name="Spatafora J.W."/>
            <person name="Turgeon B.G."/>
            <person name="de Wit P.J.G.M."/>
            <person name="Zhong S."/>
            <person name="Goodwin S.B."/>
            <person name="Grigoriev I.V."/>
        </authorList>
    </citation>
    <scope>NUCLEOTIDE SEQUENCE [LARGE SCALE GENOMIC DNA]</scope>
    <source>
        <strain evidence="3">28A</strain>
    </source>
</reference>
<dbReference type="eggNOG" id="ENOG502QQWJ">
    <property type="taxonomic scope" value="Eukaryota"/>
</dbReference>
<dbReference type="STRING" id="671987.R0J2R3"/>